<name>A0ABY3RQ70_9MICO</name>
<dbReference type="EMBL" id="CP082781">
    <property type="protein sequence ID" value="UGS25085.1"/>
    <property type="molecule type" value="Genomic_DNA"/>
</dbReference>
<dbReference type="Gene3D" id="3.40.630.30">
    <property type="match status" value="1"/>
</dbReference>
<dbReference type="InterPro" id="IPR016181">
    <property type="entry name" value="Acyl_CoA_acyltransferase"/>
</dbReference>
<proteinExistence type="predicted"/>
<dbReference type="PROSITE" id="PS51186">
    <property type="entry name" value="GNAT"/>
    <property type="match status" value="1"/>
</dbReference>
<feature type="domain" description="N-acetyltransferase" evidence="1">
    <location>
        <begin position="121"/>
        <end position="257"/>
    </location>
</feature>
<sequence>MPMRSPDDIARASASWVWHPRDSEHDDQHLHLVRYPARFGGGVRASRIDTDLDAAEVVSLAIDRTRAWGENRLVVWAGAADRPDVEDELRRIGAVHDDTVTVFARPLPGDPIPVPDDVTVEIVRTMDQVRDVDAVNVPVWEQAPLDAEGLRAEHTEVTTALESGEGCRVLSRIDGRPVGTGGCTVVDGFLRLWGAATLPEVRGRGAYRAVLAERLRWGAAQGADTALVKGRIETSAPILARAGFRRFGEERSYSIRL</sequence>
<organism evidence="2 3">
    <name type="scientific">Microbacterium resistens</name>
    <dbReference type="NCBI Taxonomy" id="156977"/>
    <lineage>
        <taxon>Bacteria</taxon>
        <taxon>Bacillati</taxon>
        <taxon>Actinomycetota</taxon>
        <taxon>Actinomycetes</taxon>
        <taxon>Micrococcales</taxon>
        <taxon>Microbacteriaceae</taxon>
        <taxon>Microbacterium</taxon>
    </lineage>
</organism>
<evidence type="ECO:0000313" key="3">
    <source>
        <dbReference type="Proteomes" id="UP001199642"/>
    </source>
</evidence>
<keyword evidence="3" id="KW-1185">Reference proteome</keyword>
<gene>
    <name evidence="2" type="ORF">K8F61_10245</name>
</gene>
<dbReference type="InterPro" id="IPR000182">
    <property type="entry name" value="GNAT_dom"/>
</dbReference>
<evidence type="ECO:0000259" key="1">
    <source>
        <dbReference type="PROSITE" id="PS51186"/>
    </source>
</evidence>
<dbReference type="Pfam" id="PF00583">
    <property type="entry name" value="Acetyltransf_1"/>
    <property type="match status" value="1"/>
</dbReference>
<evidence type="ECO:0000313" key="2">
    <source>
        <dbReference type="EMBL" id="UGS25085.1"/>
    </source>
</evidence>
<dbReference type="SUPFAM" id="SSF55729">
    <property type="entry name" value="Acyl-CoA N-acyltransferases (Nat)"/>
    <property type="match status" value="1"/>
</dbReference>
<reference evidence="2 3" key="1">
    <citation type="submission" date="2023-01" db="EMBL/GenBank/DDBJ databases">
        <title>Characterization of estradiol degrading bacteria Microbacterium sp. MZT7 and reveal degrading genes through genome analysis.</title>
        <authorList>
            <person name="Hao P."/>
            <person name="Gao Y."/>
        </authorList>
    </citation>
    <scope>NUCLEOTIDE SEQUENCE [LARGE SCALE GENOMIC DNA]</scope>
    <source>
        <strain evidence="2 3">MZT7</strain>
    </source>
</reference>
<accession>A0ABY3RQ70</accession>
<protein>
    <recommendedName>
        <fullName evidence="1">N-acetyltransferase domain-containing protein</fullName>
    </recommendedName>
</protein>
<dbReference type="Proteomes" id="UP001199642">
    <property type="component" value="Chromosome"/>
</dbReference>